<protein>
    <submittedName>
        <fullName evidence="7">Major facilitator superfamily domain-containing protein</fullName>
    </submittedName>
</protein>
<keyword evidence="2" id="KW-0813">Transport</keyword>
<evidence type="ECO:0000256" key="1">
    <source>
        <dbReference type="ARBA" id="ARBA00004141"/>
    </source>
</evidence>
<evidence type="ECO:0000256" key="4">
    <source>
        <dbReference type="ARBA" id="ARBA00022989"/>
    </source>
</evidence>
<feature type="transmembrane region" description="Helical" evidence="6">
    <location>
        <begin position="220"/>
        <end position="245"/>
    </location>
</feature>
<feature type="transmembrane region" description="Helical" evidence="6">
    <location>
        <begin position="265"/>
        <end position="285"/>
    </location>
</feature>
<dbReference type="GO" id="GO:0016020">
    <property type="term" value="C:membrane"/>
    <property type="evidence" value="ECO:0007669"/>
    <property type="project" value="UniProtKB-SubCell"/>
</dbReference>
<dbReference type="GO" id="GO:0022857">
    <property type="term" value="F:transmembrane transporter activity"/>
    <property type="evidence" value="ECO:0007669"/>
    <property type="project" value="InterPro"/>
</dbReference>
<accession>A0AAD7H1X6</accession>
<organism evidence="7 8">
    <name type="scientific">Mycena rosella</name>
    <name type="common">Pink bonnet</name>
    <name type="synonym">Agaricus rosellus</name>
    <dbReference type="NCBI Taxonomy" id="1033263"/>
    <lineage>
        <taxon>Eukaryota</taxon>
        <taxon>Fungi</taxon>
        <taxon>Dikarya</taxon>
        <taxon>Basidiomycota</taxon>
        <taxon>Agaricomycotina</taxon>
        <taxon>Agaricomycetes</taxon>
        <taxon>Agaricomycetidae</taxon>
        <taxon>Agaricales</taxon>
        <taxon>Marasmiineae</taxon>
        <taxon>Mycenaceae</taxon>
        <taxon>Mycena</taxon>
    </lineage>
</organism>
<dbReference type="Pfam" id="PF07690">
    <property type="entry name" value="MFS_1"/>
    <property type="match status" value="1"/>
</dbReference>
<dbReference type="EMBL" id="JARKIE010000001">
    <property type="protein sequence ID" value="KAJ7710426.1"/>
    <property type="molecule type" value="Genomic_DNA"/>
</dbReference>
<dbReference type="SUPFAM" id="SSF103473">
    <property type="entry name" value="MFS general substrate transporter"/>
    <property type="match status" value="1"/>
</dbReference>
<evidence type="ECO:0000256" key="3">
    <source>
        <dbReference type="ARBA" id="ARBA00022692"/>
    </source>
</evidence>
<dbReference type="PANTHER" id="PTHR23504">
    <property type="entry name" value="MAJOR FACILITATOR SUPERFAMILY DOMAIN-CONTAINING PROTEIN 10"/>
    <property type="match status" value="1"/>
</dbReference>
<keyword evidence="3 6" id="KW-0812">Transmembrane</keyword>
<evidence type="ECO:0000256" key="5">
    <source>
        <dbReference type="ARBA" id="ARBA00023136"/>
    </source>
</evidence>
<evidence type="ECO:0000313" key="7">
    <source>
        <dbReference type="EMBL" id="KAJ7710426.1"/>
    </source>
</evidence>
<dbReference type="PANTHER" id="PTHR23504:SF15">
    <property type="entry name" value="MAJOR FACILITATOR SUPERFAMILY (MFS) PROFILE DOMAIN-CONTAINING PROTEIN"/>
    <property type="match status" value="1"/>
</dbReference>
<evidence type="ECO:0000256" key="6">
    <source>
        <dbReference type="SAM" id="Phobius"/>
    </source>
</evidence>
<gene>
    <name evidence="7" type="ORF">B0H17DRAFT_1223484</name>
</gene>
<evidence type="ECO:0000313" key="8">
    <source>
        <dbReference type="Proteomes" id="UP001221757"/>
    </source>
</evidence>
<reference evidence="7" key="1">
    <citation type="submission" date="2023-03" db="EMBL/GenBank/DDBJ databases">
        <title>Massive genome expansion in bonnet fungi (Mycena s.s.) driven by repeated elements and novel gene families across ecological guilds.</title>
        <authorList>
            <consortium name="Lawrence Berkeley National Laboratory"/>
            <person name="Harder C.B."/>
            <person name="Miyauchi S."/>
            <person name="Viragh M."/>
            <person name="Kuo A."/>
            <person name="Thoen E."/>
            <person name="Andreopoulos B."/>
            <person name="Lu D."/>
            <person name="Skrede I."/>
            <person name="Drula E."/>
            <person name="Henrissat B."/>
            <person name="Morin E."/>
            <person name="Kohler A."/>
            <person name="Barry K."/>
            <person name="LaButti K."/>
            <person name="Morin E."/>
            <person name="Salamov A."/>
            <person name="Lipzen A."/>
            <person name="Mereny Z."/>
            <person name="Hegedus B."/>
            <person name="Baldrian P."/>
            <person name="Stursova M."/>
            <person name="Weitz H."/>
            <person name="Taylor A."/>
            <person name="Grigoriev I.V."/>
            <person name="Nagy L.G."/>
            <person name="Martin F."/>
            <person name="Kauserud H."/>
        </authorList>
    </citation>
    <scope>NUCLEOTIDE SEQUENCE</scope>
    <source>
        <strain evidence="7">CBHHK067</strain>
    </source>
</reference>
<dbReference type="AlphaFoldDB" id="A0AAD7H1X6"/>
<keyword evidence="5 6" id="KW-0472">Membrane</keyword>
<proteinExistence type="predicted"/>
<dbReference type="InterPro" id="IPR011701">
    <property type="entry name" value="MFS"/>
</dbReference>
<feature type="transmembrane region" description="Helical" evidence="6">
    <location>
        <begin position="64"/>
        <end position="89"/>
    </location>
</feature>
<feature type="transmembrane region" description="Helical" evidence="6">
    <location>
        <begin position="157"/>
        <end position="179"/>
    </location>
</feature>
<keyword evidence="8" id="KW-1185">Reference proteome</keyword>
<sequence length="373" mass="40788">MRGMTPKLREPPVASQWIYPYINQLDIVAGDENVEKKESLFFMTEALTVLRWSRASDRFGHKPILLIGLFGTSVSMLCFGLSRTFWALVASRCLTGLLNGNIGDMRDPSNRAQGFAYIPVVWDAGAALRPLVGGFLARPPDHFPRLFGGTFWKEFPYFLPCLATGGFVFIAFVVTLALFKETIPRKNGTSRVKADASGVDVLETEAVPPPRRGLLPGRELLTFPVLISISNYVTFAFLYIISALLPLFLAMSIEIGGPGLQPAKIGLILSAYSAATALFQVLFCAKLIQRFGFTRVFIARISTCFPLFTLFPIMSIVGKRTGLTPVLDPPRMRPRAGSRGTVNGLAQTAVSSAKAFGPAMATSLFSLSVEKNY</sequence>
<name>A0AAD7H1X6_MYCRO</name>
<evidence type="ECO:0000256" key="2">
    <source>
        <dbReference type="ARBA" id="ARBA00022448"/>
    </source>
</evidence>
<dbReference type="Gene3D" id="1.20.1250.20">
    <property type="entry name" value="MFS general substrate transporter like domains"/>
    <property type="match status" value="1"/>
</dbReference>
<dbReference type="Proteomes" id="UP001221757">
    <property type="component" value="Unassembled WGS sequence"/>
</dbReference>
<dbReference type="InterPro" id="IPR036259">
    <property type="entry name" value="MFS_trans_sf"/>
</dbReference>
<comment type="caution">
    <text evidence="7">The sequence shown here is derived from an EMBL/GenBank/DDBJ whole genome shotgun (WGS) entry which is preliminary data.</text>
</comment>
<keyword evidence="4 6" id="KW-1133">Transmembrane helix</keyword>
<comment type="subcellular location">
    <subcellularLocation>
        <location evidence="1">Membrane</location>
        <topology evidence="1">Multi-pass membrane protein</topology>
    </subcellularLocation>
</comment>
<feature type="transmembrane region" description="Helical" evidence="6">
    <location>
        <begin position="297"/>
        <end position="317"/>
    </location>
</feature>